<evidence type="ECO:0000256" key="3">
    <source>
        <dbReference type="SAM" id="MobiDB-lite"/>
    </source>
</evidence>
<dbReference type="PRINTS" id="PR00452">
    <property type="entry name" value="SH3DOMAIN"/>
</dbReference>
<dbReference type="PANTHER" id="PTHR14167">
    <property type="entry name" value="SH3 DOMAIN-CONTAINING"/>
    <property type="match status" value="1"/>
</dbReference>
<evidence type="ECO:0000256" key="1">
    <source>
        <dbReference type="ARBA" id="ARBA00022443"/>
    </source>
</evidence>
<dbReference type="Gene3D" id="1.20.1270.60">
    <property type="entry name" value="Arfaptin homology (AH) domain/BAR domain"/>
    <property type="match status" value="1"/>
</dbReference>
<feature type="compositionally biased region" description="Basic and acidic residues" evidence="3">
    <location>
        <begin position="287"/>
        <end position="341"/>
    </location>
</feature>
<dbReference type="InterPro" id="IPR036028">
    <property type="entry name" value="SH3-like_dom_sf"/>
</dbReference>
<evidence type="ECO:0000313" key="7">
    <source>
        <dbReference type="Proteomes" id="UP001211065"/>
    </source>
</evidence>
<dbReference type="InterPro" id="IPR001452">
    <property type="entry name" value="SH3_domain"/>
</dbReference>
<feature type="domain" description="BAR" evidence="5">
    <location>
        <begin position="13"/>
        <end position="236"/>
    </location>
</feature>
<sequence length="1435" mass="163002">MSKAFGKFKQWTGEKTGSANKTEASEDFKRLEQETEYRKECTEKINEACTMYIQTLGKKKDSLGSKVKKLPLEVLSDSMISYGKMLNDESYYGKALVEFGAATENLSQSQMEYVGKIRDGYAASIAHCLVEIKDYTTLKKKMESRRLDFDAKLNKVQKSKISKPELEEECRVSQMKYEDSLSDVTNKMLSLNSTEDESLDDLLSFVDAQVDYYVQCTEIVRALQDKLRNFPKQGFNRDRNKIRSTSPKRINSYASESARGVSAERSNLQFDSSGRNRVGSTSSNDYNRGRNDYKRDDPNEERKYNDPRDSRSVNDPRDRRVDNDPRESYRKNNEEDNDFNRTRSSSVSNEKLRYATEQGNMVFPIGGSNLIKSTSNSSSISQLPAGSKNSIKQVKVLYDFSADGPDELTIRKGEEFTVVAEIDAGWWEGEYSDGRKGMFPSNYVQVISTGPKMPVRPPVPSATSGSINQDYVNRSRTGSFTNSLNNSANNSSSGGRFNASPQPMQEKINNNCTVCDCDEYKPNAFKAGQSILFDATETERDILLLYHYAFIFKSSEGEILDEMVVQGSLQPIASKSFPTAGINSVTFLVSSQLFNVSDINEWSENILSKITRRFEIFASSECFHYVFNTTWNSDNEVLIYSWVSSTLKFLGDISETLTKSFQMLGDYPNATLRNSTHSFLFEFDSLEQYNTICFDLNTYECNNLYIIDIDFVNTVNWVVLTNYGVYLFDTSFLKFSSSKLNGLEFTNLSQYSKIYVFKDCLSNRDSSIFFAVADNEDDILNKLIFYNFLKDTEEFISGSDIGLKANEEIVSLEFDFFKDNLIILVGTLKEVINIEGKWTKNFQNCRIILLNLYTRVKTIGFQFPISSQILHMKKHLNFLELVIVGDKIWLSLDGGVNFRALFFALPGEVFFDFESSATGLQLFRSNFTRILYGKSGSTEFFTIPFYFNKNKQNFHCIQLEDDDVVSILIFKDELTNEEDVFKKYYISISSFINIIDNSFGSTLIPTIISETQMYFDVFNSSKITFKSSDYNWAIGQNFIGGGSAVVKKIFDSGVKLKSVVEESLVPETTKKSPCLNYNLDLVDLKKIGELSWNMVGLLLSKSPTSEGFLLSDVGKTVTVNGGSILIKSLMNNSYANGYIYAYPVSDIQASSGEWFMYDFRDYTEFGESFSQSLIIEESSGNAYKFLFSVTIETGFMKFTDILIGKILSTDIGWGRIVFVESESVMLITNYSIITNGTVPRSSWSIFKESETVTTFNTIPSVENRIRPWSLKLRNCDTHLILSEEENNRDAIYFPYLSTLRINGSVLTSKFNSQKSKIVSKISFLTNNRHLYKYAKFVTTPNLYNSQLEMNITDLGKKGQSILSLRPSPLSLKCKNGQKIFRTIYTSCASYSQSPTKTKMFRLEGGNVLHNVSMVDFSNIEGITYYIVKNRELLNA</sequence>
<feature type="compositionally biased region" description="Polar residues" evidence="3">
    <location>
        <begin position="243"/>
        <end position="255"/>
    </location>
</feature>
<feature type="compositionally biased region" description="Low complexity" evidence="3">
    <location>
        <begin position="479"/>
        <end position="500"/>
    </location>
</feature>
<evidence type="ECO:0000313" key="6">
    <source>
        <dbReference type="EMBL" id="KAJ3222718.1"/>
    </source>
</evidence>
<dbReference type="PROSITE" id="PS50002">
    <property type="entry name" value="SH3"/>
    <property type="match status" value="1"/>
</dbReference>
<feature type="compositionally biased region" description="Polar residues" evidence="3">
    <location>
        <begin position="264"/>
        <end position="286"/>
    </location>
</feature>
<feature type="domain" description="SH3" evidence="4">
    <location>
        <begin position="389"/>
        <end position="449"/>
    </location>
</feature>
<dbReference type="EMBL" id="JADGJW010000162">
    <property type="protein sequence ID" value="KAJ3222718.1"/>
    <property type="molecule type" value="Genomic_DNA"/>
</dbReference>
<name>A0AAD5U398_9FUNG</name>
<keyword evidence="1 2" id="KW-0728">SH3 domain</keyword>
<organism evidence="6 7">
    <name type="scientific">Clydaea vesicula</name>
    <dbReference type="NCBI Taxonomy" id="447962"/>
    <lineage>
        <taxon>Eukaryota</taxon>
        <taxon>Fungi</taxon>
        <taxon>Fungi incertae sedis</taxon>
        <taxon>Chytridiomycota</taxon>
        <taxon>Chytridiomycota incertae sedis</taxon>
        <taxon>Chytridiomycetes</taxon>
        <taxon>Lobulomycetales</taxon>
        <taxon>Lobulomycetaceae</taxon>
        <taxon>Clydaea</taxon>
    </lineage>
</organism>
<dbReference type="InterPro" id="IPR050384">
    <property type="entry name" value="Endophilin_SH3RF"/>
</dbReference>
<dbReference type="PROSITE" id="PS51021">
    <property type="entry name" value="BAR"/>
    <property type="match status" value="1"/>
</dbReference>
<dbReference type="GO" id="GO:0005737">
    <property type="term" value="C:cytoplasm"/>
    <property type="evidence" value="ECO:0007669"/>
    <property type="project" value="InterPro"/>
</dbReference>
<protein>
    <recommendedName>
        <fullName evidence="8">SH3 domain-containing protein</fullName>
    </recommendedName>
</protein>
<dbReference type="SMART" id="SM00721">
    <property type="entry name" value="BAR"/>
    <property type="match status" value="1"/>
</dbReference>
<dbReference type="Gene3D" id="2.30.30.40">
    <property type="entry name" value="SH3 Domains"/>
    <property type="match status" value="1"/>
</dbReference>
<dbReference type="Proteomes" id="UP001211065">
    <property type="component" value="Unassembled WGS sequence"/>
</dbReference>
<dbReference type="InterPro" id="IPR027267">
    <property type="entry name" value="AH/BAR_dom_sf"/>
</dbReference>
<keyword evidence="7" id="KW-1185">Reference proteome</keyword>
<evidence type="ECO:0008006" key="8">
    <source>
        <dbReference type="Google" id="ProtNLM"/>
    </source>
</evidence>
<evidence type="ECO:0000259" key="4">
    <source>
        <dbReference type="PROSITE" id="PS50002"/>
    </source>
</evidence>
<dbReference type="CDD" id="cd00174">
    <property type="entry name" value="SH3"/>
    <property type="match status" value="1"/>
</dbReference>
<proteinExistence type="predicted"/>
<dbReference type="SUPFAM" id="SSF50044">
    <property type="entry name" value="SH3-domain"/>
    <property type="match status" value="1"/>
</dbReference>
<gene>
    <name evidence="6" type="ORF">HK099_001984</name>
</gene>
<accession>A0AAD5U398</accession>
<evidence type="ECO:0000256" key="2">
    <source>
        <dbReference type="PROSITE-ProRule" id="PRU00192"/>
    </source>
</evidence>
<feature type="region of interest" description="Disordered" evidence="3">
    <location>
        <begin position="478"/>
        <end position="501"/>
    </location>
</feature>
<feature type="region of interest" description="Disordered" evidence="3">
    <location>
        <begin position="231"/>
        <end position="350"/>
    </location>
</feature>
<dbReference type="Pfam" id="PF03114">
    <property type="entry name" value="BAR"/>
    <property type="match status" value="1"/>
</dbReference>
<feature type="compositionally biased region" description="Polar residues" evidence="3">
    <location>
        <begin position="13"/>
        <end position="22"/>
    </location>
</feature>
<reference evidence="6" key="1">
    <citation type="submission" date="2020-05" db="EMBL/GenBank/DDBJ databases">
        <title>Phylogenomic resolution of chytrid fungi.</title>
        <authorList>
            <person name="Stajich J.E."/>
            <person name="Amses K."/>
            <person name="Simmons R."/>
            <person name="Seto K."/>
            <person name="Myers J."/>
            <person name="Bonds A."/>
            <person name="Quandt C.A."/>
            <person name="Barry K."/>
            <person name="Liu P."/>
            <person name="Grigoriev I."/>
            <person name="Longcore J.E."/>
            <person name="James T.Y."/>
        </authorList>
    </citation>
    <scope>NUCLEOTIDE SEQUENCE</scope>
    <source>
        <strain evidence="6">JEL0476</strain>
    </source>
</reference>
<evidence type="ECO:0000259" key="5">
    <source>
        <dbReference type="PROSITE" id="PS51021"/>
    </source>
</evidence>
<feature type="region of interest" description="Disordered" evidence="3">
    <location>
        <begin position="1"/>
        <end position="28"/>
    </location>
</feature>
<dbReference type="SMART" id="SM00326">
    <property type="entry name" value="SH3"/>
    <property type="match status" value="1"/>
</dbReference>
<dbReference type="Pfam" id="PF00018">
    <property type="entry name" value="SH3_1"/>
    <property type="match status" value="1"/>
</dbReference>
<dbReference type="SUPFAM" id="SSF103657">
    <property type="entry name" value="BAR/IMD domain-like"/>
    <property type="match status" value="1"/>
</dbReference>
<dbReference type="InterPro" id="IPR004148">
    <property type="entry name" value="BAR_dom"/>
</dbReference>
<comment type="caution">
    <text evidence="6">The sequence shown here is derived from an EMBL/GenBank/DDBJ whole genome shotgun (WGS) entry which is preliminary data.</text>
</comment>